<proteinExistence type="predicted"/>
<dbReference type="Proteomes" id="UP001211688">
    <property type="component" value="Segment"/>
</dbReference>
<reference evidence="1" key="1">
    <citation type="submission" date="2022-11" db="EMBL/GenBank/DDBJ databases">
        <authorList>
            <person name="Jaryenneh J.D."/>
            <person name="Schoeniger J.S."/>
            <person name="Mageeney C.M."/>
        </authorList>
    </citation>
    <scope>NUCLEOTIDE SEQUENCE</scope>
</reference>
<evidence type="ECO:0000313" key="2">
    <source>
        <dbReference type="Proteomes" id="UP001211688"/>
    </source>
</evidence>
<keyword evidence="2" id="KW-1185">Reference proteome</keyword>
<protein>
    <submittedName>
        <fullName evidence="1">Tail sheath protein</fullName>
    </submittedName>
</protein>
<evidence type="ECO:0000313" key="1">
    <source>
        <dbReference type="EMBL" id="WAX22430.1"/>
    </source>
</evidence>
<accession>A0AAE9VDZ4</accession>
<dbReference type="RefSeq" id="YP_010719857.1">
    <property type="nucleotide sequence ID" value="NC_072502.1"/>
</dbReference>
<dbReference type="EMBL" id="OP882271">
    <property type="protein sequence ID" value="WAX22430.1"/>
    <property type="molecule type" value="Genomic_DNA"/>
</dbReference>
<dbReference type="KEGG" id="vg:79412997"/>
<dbReference type="Pfam" id="PF11863">
    <property type="entry name" value="DUF3383"/>
    <property type="match status" value="1"/>
</dbReference>
<dbReference type="GeneID" id="79412997"/>
<sequence length="455" mass="48447">MANLDRITKVSVELRTAGLTEESFSTMLVLGEHIFSASRVTSVSSPSELIDLGVSNTSQLYYAVRDAFAQIPSVSTVYIGRRMPANLKITLDDPVSLTTAGEIYRVSLEKNVAGVISTVTFSYTTTGSEADTAAVATAFAAVINADPDLTAAAATDVITVTAPITPAFVSETDNLSVSFDASSEQVDVALSACRTAFDTFYGVIVASRVRGDQFTAAQWTEANEKLLGVATADPNAKLTGNTDNLLNDLRVNNFFRTYGYYSAAAEVNYVDAAIMSKKFTAQPGAETWANARLGGVPSDNLSDAEAGYVINTMNGNTFEPFRNISLTQSGKVGGGEWIDVIRFRDWLVEQIKINCTTPLIDNKVPFTDGGISVIAAALTKSLQIGQQVGGIAPDEVDADDPQTIIPGFIVNVPLSQSFTANEKASRKLTRLTFTARLAGAIHATEISGSLTYAFQ</sequence>
<name>A0AAE9VDZ4_9CAUD</name>
<dbReference type="InterPro" id="IPR021808">
    <property type="entry name" value="DUF3383"/>
</dbReference>
<organism evidence="1 2">
    <name type="scientific">Pseudomonas phage MiCath</name>
    <dbReference type="NCBI Taxonomy" id="3003729"/>
    <lineage>
        <taxon>Viruses</taxon>
        <taxon>Duplodnaviria</taxon>
        <taxon>Heunggongvirae</taxon>
        <taxon>Uroviricota</taxon>
        <taxon>Caudoviricetes</taxon>
        <taxon>Queuovirinae</taxon>
        <taxon>Micathvirus</taxon>
        <taxon>Micathvirus micath</taxon>
    </lineage>
</organism>